<feature type="compositionally biased region" description="Basic and acidic residues" evidence="1">
    <location>
        <begin position="175"/>
        <end position="184"/>
    </location>
</feature>
<evidence type="ECO:0000313" key="3">
    <source>
        <dbReference type="Proteomes" id="UP000184330"/>
    </source>
</evidence>
<dbReference type="STRING" id="576137.A0A1L7WIC7"/>
<feature type="compositionally biased region" description="Low complexity" evidence="1">
    <location>
        <begin position="504"/>
        <end position="519"/>
    </location>
</feature>
<feature type="compositionally biased region" description="Basic and acidic residues" evidence="1">
    <location>
        <begin position="797"/>
        <end position="840"/>
    </location>
</feature>
<accession>A0A1L7WIC7</accession>
<evidence type="ECO:0000256" key="1">
    <source>
        <dbReference type="SAM" id="MobiDB-lite"/>
    </source>
</evidence>
<organism evidence="2 3">
    <name type="scientific">Phialocephala subalpina</name>
    <dbReference type="NCBI Taxonomy" id="576137"/>
    <lineage>
        <taxon>Eukaryota</taxon>
        <taxon>Fungi</taxon>
        <taxon>Dikarya</taxon>
        <taxon>Ascomycota</taxon>
        <taxon>Pezizomycotina</taxon>
        <taxon>Leotiomycetes</taxon>
        <taxon>Helotiales</taxon>
        <taxon>Mollisiaceae</taxon>
        <taxon>Phialocephala</taxon>
        <taxon>Phialocephala fortinii species complex</taxon>
    </lineage>
</organism>
<feature type="region of interest" description="Disordered" evidence="1">
    <location>
        <begin position="365"/>
        <end position="461"/>
    </location>
</feature>
<dbReference type="Proteomes" id="UP000184330">
    <property type="component" value="Unassembled WGS sequence"/>
</dbReference>
<dbReference type="OrthoDB" id="5303703at2759"/>
<feature type="region of interest" description="Disordered" evidence="1">
    <location>
        <begin position="760"/>
        <end position="936"/>
    </location>
</feature>
<sequence length="936" mass="102559">MDETAEQPLVSPDPHLPLAQASISLPPITMSPEVPSQNPTPPSNLHGVSTSINISTPYHNVTRSSKRKRATPPEPKKPKRARALGPEDLDEDGNPKQRKKNKVGYRNLVSFKFEKESSLAYLRTLTPEPFSEPEFDRADYEDPEVESESDSDSDEDSGYGGSFPKRKRNTKKPARLGETERDDGMTLDDLTIGHPQRRGCKACFLSSNDDCSLISDPDSYPCEECNDAGCDCQLILTPKYKAVCERCKFLKQPCSYKLDGGKDQDSCEACVSAGVKCCAGPRAEGNFTRRIDEVLNRTTPEREVLAGLKEDSPPERDRKFVMCNQCRNGGKRCNLKGKKATGPCRECKKIGQECQFVWKPNRLLSLMGNGEGEPSSSTDKKKGKNARDSTPPPDGRDLTGEPHTPNTHTQVLYSEVERRLKRKQKKLEAKGLALPEPGKQNSSSSFTKKKKGKKWMGDQSPRLIGTTLGVKHIDIITAFCHPIKFNYIPPPTFSPFDLPSSRQASTSEASVASSSNSTSIFGKKEKKKSKKTKTVVPPDPDPCDFCNSPFFPLTGLSDTSGPRKVEGYYDPSSAGFEEISGGYSELGYKIRKLRVGPLGTHTGAGKVEVDERVYDDRLWALACAGIYTGDLPAAELVTNALWCSICPTLATQKCCTQQPVLTSSDSHSNSFKGCGLLLCDVCEEMMGKMWKGGIKTNPEILGAVIRELTNQAWIYKEGVRADASFLTPEGELMVRLEQGFGEVKADPGFEASFAEALKSPDLGAGFGEGKEWGGVDKDGDEMPDDDFGNRGKGSSTLKKDKSKGKTNEPKKGKKPQDTKGKGKDWSYFKPEYRPKDWDKDKDDDDIATSGSFEVQAPKPTSKPSKRGKSGSVIGGSFEAEEPGYGSKPGRKGRRGSALFDGELEFGGPLSKDARRENERRLSNAFGGQFMDLTGDD</sequence>
<evidence type="ECO:0008006" key="4">
    <source>
        <dbReference type="Google" id="ProtNLM"/>
    </source>
</evidence>
<proteinExistence type="predicted"/>
<reference evidence="2 3" key="1">
    <citation type="submission" date="2016-03" db="EMBL/GenBank/DDBJ databases">
        <authorList>
            <person name="Ploux O."/>
        </authorList>
    </citation>
    <scope>NUCLEOTIDE SEQUENCE [LARGE SCALE GENOMIC DNA]</scope>
    <source>
        <strain evidence="2 3">UAMH 11012</strain>
    </source>
</reference>
<feature type="compositionally biased region" description="Basic residues" evidence="1">
    <location>
        <begin position="164"/>
        <end position="174"/>
    </location>
</feature>
<feature type="compositionally biased region" description="Polar residues" evidence="1">
    <location>
        <begin position="46"/>
        <end position="63"/>
    </location>
</feature>
<feature type="compositionally biased region" description="Basic and acidic residues" evidence="1">
    <location>
        <begin position="768"/>
        <end position="777"/>
    </location>
</feature>
<protein>
    <recommendedName>
        <fullName evidence="4">Zn(2)-C6 fungal-type domain-containing protein</fullName>
    </recommendedName>
</protein>
<dbReference type="AlphaFoldDB" id="A0A1L7WIC7"/>
<feature type="compositionally biased region" description="Basic and acidic residues" evidence="1">
    <location>
        <begin position="911"/>
        <end position="921"/>
    </location>
</feature>
<feature type="compositionally biased region" description="Basic residues" evidence="1">
    <location>
        <begin position="524"/>
        <end position="533"/>
    </location>
</feature>
<feature type="compositionally biased region" description="Acidic residues" evidence="1">
    <location>
        <begin position="141"/>
        <end position="157"/>
    </location>
</feature>
<dbReference type="EMBL" id="FJOG01000003">
    <property type="protein sequence ID" value="CZR52507.1"/>
    <property type="molecule type" value="Genomic_DNA"/>
</dbReference>
<name>A0A1L7WIC7_9HELO</name>
<feature type="region of interest" description="Disordered" evidence="1">
    <location>
        <begin position="1"/>
        <end position="107"/>
    </location>
</feature>
<keyword evidence="3" id="KW-1185">Reference proteome</keyword>
<gene>
    <name evidence="2" type="ORF">PAC_02384</name>
</gene>
<feature type="region of interest" description="Disordered" evidence="1">
    <location>
        <begin position="498"/>
        <end position="537"/>
    </location>
</feature>
<feature type="region of interest" description="Disordered" evidence="1">
    <location>
        <begin position="125"/>
        <end position="190"/>
    </location>
</feature>
<evidence type="ECO:0000313" key="2">
    <source>
        <dbReference type="EMBL" id="CZR52507.1"/>
    </source>
</evidence>